<keyword evidence="1" id="KW-0732">Signal</keyword>
<protein>
    <submittedName>
        <fullName evidence="2">Alpha/beta hydrolase</fullName>
    </submittedName>
</protein>
<accession>A0ABW5C8K6</accession>
<keyword evidence="2" id="KW-0378">Hydrolase</keyword>
<keyword evidence="3" id="KW-1185">Reference proteome</keyword>
<dbReference type="Proteomes" id="UP001597296">
    <property type="component" value="Unassembled WGS sequence"/>
</dbReference>
<gene>
    <name evidence="2" type="ORF">ACFSNB_00440</name>
</gene>
<sequence>MPPLPRFHRARLARPLAALLLLGGLAGCASLDRDANAEAIAAPAGLKRMLIRTDPFWLTTFARLSDPARPVTVYIEGDGLAWQSRSEPSRDPTPAEAQGLALAAADPGANVVYLARPCQFTARARNPSCTPAYWTGRRFAPEVIGSIGQALDQIAAQAPGQKLHLVGYSGGGAVAVLAAARRQDVASLRTVAGNLDPAEVSRLHQVSPLDGSLDPLAAAGAVARIPQLHFNSATDRVIPPAIAERFVAATGPACARAVTVPGPSHDRGWTERWRGLLATEPVCR</sequence>
<dbReference type="InterPro" id="IPR029058">
    <property type="entry name" value="AB_hydrolase_fold"/>
</dbReference>
<evidence type="ECO:0000256" key="1">
    <source>
        <dbReference type="SAM" id="SignalP"/>
    </source>
</evidence>
<dbReference type="EMBL" id="JBHUIY010000001">
    <property type="protein sequence ID" value="MFD2232262.1"/>
    <property type="molecule type" value="Genomic_DNA"/>
</dbReference>
<reference evidence="3" key="1">
    <citation type="journal article" date="2019" name="Int. J. Syst. Evol. Microbiol.">
        <title>The Global Catalogue of Microorganisms (GCM) 10K type strain sequencing project: providing services to taxonomists for standard genome sequencing and annotation.</title>
        <authorList>
            <consortium name="The Broad Institute Genomics Platform"/>
            <consortium name="The Broad Institute Genome Sequencing Center for Infectious Disease"/>
            <person name="Wu L."/>
            <person name="Ma J."/>
        </authorList>
    </citation>
    <scope>NUCLEOTIDE SEQUENCE [LARGE SCALE GENOMIC DNA]</scope>
    <source>
        <strain evidence="3">KCTC 15012</strain>
    </source>
</reference>
<comment type="caution">
    <text evidence="2">The sequence shown here is derived from an EMBL/GenBank/DDBJ whole genome shotgun (WGS) entry which is preliminary data.</text>
</comment>
<feature type="signal peptide" evidence="1">
    <location>
        <begin position="1"/>
        <end position="31"/>
    </location>
</feature>
<dbReference type="Gene3D" id="3.40.50.1820">
    <property type="entry name" value="alpha/beta hydrolase"/>
    <property type="match status" value="1"/>
</dbReference>
<dbReference type="GO" id="GO:0016787">
    <property type="term" value="F:hydrolase activity"/>
    <property type="evidence" value="ECO:0007669"/>
    <property type="project" value="UniProtKB-KW"/>
</dbReference>
<dbReference type="SUPFAM" id="SSF53474">
    <property type="entry name" value="alpha/beta-Hydrolases"/>
    <property type="match status" value="1"/>
</dbReference>
<proteinExistence type="predicted"/>
<name>A0ABW5C8K6_9PROT</name>
<dbReference type="RefSeq" id="WP_377313426.1">
    <property type="nucleotide sequence ID" value="NZ_JBHUIY010000001.1"/>
</dbReference>
<organism evidence="2 3">
    <name type="scientific">Phaeospirillum tilakii</name>
    <dbReference type="NCBI Taxonomy" id="741673"/>
    <lineage>
        <taxon>Bacteria</taxon>
        <taxon>Pseudomonadati</taxon>
        <taxon>Pseudomonadota</taxon>
        <taxon>Alphaproteobacteria</taxon>
        <taxon>Rhodospirillales</taxon>
        <taxon>Rhodospirillaceae</taxon>
        <taxon>Phaeospirillum</taxon>
    </lineage>
</organism>
<evidence type="ECO:0000313" key="2">
    <source>
        <dbReference type="EMBL" id="MFD2232262.1"/>
    </source>
</evidence>
<dbReference type="PROSITE" id="PS51257">
    <property type="entry name" value="PROKAR_LIPOPROTEIN"/>
    <property type="match status" value="1"/>
</dbReference>
<evidence type="ECO:0000313" key="3">
    <source>
        <dbReference type="Proteomes" id="UP001597296"/>
    </source>
</evidence>
<feature type="chain" id="PRO_5046087323" evidence="1">
    <location>
        <begin position="32"/>
        <end position="284"/>
    </location>
</feature>